<name>A0A0S3Q0V5_9BRAD</name>
<feature type="transmembrane region" description="Helical" evidence="1">
    <location>
        <begin position="185"/>
        <end position="206"/>
    </location>
</feature>
<keyword evidence="1" id="KW-1133">Transmembrane helix</keyword>
<feature type="transmembrane region" description="Helical" evidence="1">
    <location>
        <begin position="287"/>
        <end position="304"/>
    </location>
</feature>
<reference evidence="2 3" key="1">
    <citation type="submission" date="2015-08" db="EMBL/GenBank/DDBJ databases">
        <title>Investigation of the bacterial diversity of lava forest soil.</title>
        <authorList>
            <person name="Lee J.S."/>
        </authorList>
    </citation>
    <scope>NUCLEOTIDE SEQUENCE [LARGE SCALE GENOMIC DNA]</scope>
    <source>
        <strain evidence="2 3">GJW-30</strain>
    </source>
</reference>
<feature type="transmembrane region" description="Helical" evidence="1">
    <location>
        <begin position="260"/>
        <end position="280"/>
    </location>
</feature>
<evidence type="ECO:0000313" key="3">
    <source>
        <dbReference type="Proteomes" id="UP000236884"/>
    </source>
</evidence>
<sequence length="501" mass="54836">MASTAETYAKKTEAVGVAPAVCLGLVVAIFAVSRWWLGTDTDVSWLITANEKLLDGGRLYIDAMENNPPAAVYIYTLPVWLARVLHLRPELVVDLSVTALAVASLWFAVSQVRKSAALCLLAMPALLPIAAAILLVLPMITFAQREHIGVITFLPTMLLALRRAGGETPSWGEIFIASLGSAIAVAVKAPLAVALLGFLLAATWHARSLRVLLAPENFIAAGWFGLYTAAIYVFCPQYFTDIAPVVAETLLTYRIAWGDLLAQLPIPLWVVCLVLVALVCPRPWPTSVLALVAASVGGFVAYVIQGKGWSYHMVPMLSFALFALAIPLTKLVEQRPADVPLRIRGIAFVATLGVVLLGTLAWMTMSGRLIEIAPAIARMHPHPKMLMIGNNIGMGHPLVRVVDGVWVGRLQQMWASAGGNRYRATHEIDAATDARLRSYDERERRIVTEDIARHAPDFILFGKSSVDWQAWARRSPDLARLLDGYEEVMPVRGGWLWRRKT</sequence>
<feature type="transmembrane region" description="Helical" evidence="1">
    <location>
        <begin position="341"/>
        <end position="363"/>
    </location>
</feature>
<gene>
    <name evidence="2" type="ORF">GJW-30_1_04324</name>
</gene>
<evidence type="ECO:0008006" key="4">
    <source>
        <dbReference type="Google" id="ProtNLM"/>
    </source>
</evidence>
<dbReference type="EMBL" id="AP014946">
    <property type="protein sequence ID" value="BAT61763.1"/>
    <property type="molecule type" value="Genomic_DNA"/>
</dbReference>
<evidence type="ECO:0000313" key="2">
    <source>
        <dbReference type="EMBL" id="BAT61763.1"/>
    </source>
</evidence>
<keyword evidence="1" id="KW-0472">Membrane</keyword>
<accession>A0A0S3Q0V5</accession>
<dbReference type="AlphaFoldDB" id="A0A0S3Q0V5"/>
<feature type="transmembrane region" description="Helical" evidence="1">
    <location>
        <begin position="17"/>
        <end position="37"/>
    </location>
</feature>
<dbReference type="KEGG" id="vgo:GJW-30_1_04324"/>
<keyword evidence="1" id="KW-0812">Transmembrane</keyword>
<keyword evidence="3" id="KW-1185">Reference proteome</keyword>
<dbReference type="Proteomes" id="UP000236884">
    <property type="component" value="Chromosome"/>
</dbReference>
<organism evidence="2 3">
    <name type="scientific">Variibacter gotjawalensis</name>
    <dbReference type="NCBI Taxonomy" id="1333996"/>
    <lineage>
        <taxon>Bacteria</taxon>
        <taxon>Pseudomonadati</taxon>
        <taxon>Pseudomonadota</taxon>
        <taxon>Alphaproteobacteria</taxon>
        <taxon>Hyphomicrobiales</taxon>
        <taxon>Nitrobacteraceae</taxon>
        <taxon>Variibacter</taxon>
    </lineage>
</organism>
<proteinExistence type="predicted"/>
<feature type="transmembrane region" description="Helical" evidence="1">
    <location>
        <begin position="91"/>
        <end position="109"/>
    </location>
</feature>
<dbReference type="RefSeq" id="WP_096358417.1">
    <property type="nucleotide sequence ID" value="NZ_AP014946.1"/>
</dbReference>
<feature type="transmembrane region" description="Helical" evidence="1">
    <location>
        <begin position="310"/>
        <end position="329"/>
    </location>
</feature>
<feature type="transmembrane region" description="Helical" evidence="1">
    <location>
        <begin position="115"/>
        <end position="136"/>
    </location>
</feature>
<feature type="transmembrane region" description="Helical" evidence="1">
    <location>
        <begin position="218"/>
        <end position="240"/>
    </location>
</feature>
<dbReference type="OrthoDB" id="6196188at2"/>
<protein>
    <recommendedName>
        <fullName evidence="4">Glycosyltransferase RgtA/B/C/D-like domain-containing protein</fullName>
    </recommendedName>
</protein>
<evidence type="ECO:0000256" key="1">
    <source>
        <dbReference type="SAM" id="Phobius"/>
    </source>
</evidence>